<dbReference type="EMBL" id="MN739039">
    <property type="protein sequence ID" value="QHS85019.1"/>
    <property type="molecule type" value="Genomic_DNA"/>
</dbReference>
<dbReference type="AlphaFoldDB" id="A0A6C0B0H1"/>
<proteinExistence type="predicted"/>
<sequence>MCACENNLFIQFDTPEKKDYFLSILENVENQLLFQSFIPIFESKKETYGTDSDVYIEYITFDVSDSDVINIIFYTNETPCIEFCKRVSAKYSVNIQLLYFCEENGYSGQIQIFHNQVVKNELYNYWQGMYVLQYDLFWERLQDFFESMDAKNFMEFLQKNEMTIYQNDFSKLNYHFDEFKLLNQFKNL</sequence>
<evidence type="ECO:0000313" key="1">
    <source>
        <dbReference type="EMBL" id="QHS85019.1"/>
    </source>
</evidence>
<accession>A0A6C0B0H1</accession>
<evidence type="ECO:0008006" key="2">
    <source>
        <dbReference type="Google" id="ProtNLM"/>
    </source>
</evidence>
<protein>
    <recommendedName>
        <fullName evidence="2">YubB ferredoxin-like domain-containing protein</fullName>
    </recommendedName>
</protein>
<name>A0A6C0B0H1_9ZZZZ</name>
<organism evidence="1">
    <name type="scientific">viral metagenome</name>
    <dbReference type="NCBI Taxonomy" id="1070528"/>
    <lineage>
        <taxon>unclassified sequences</taxon>
        <taxon>metagenomes</taxon>
        <taxon>organismal metagenomes</taxon>
    </lineage>
</organism>
<reference evidence="1" key="1">
    <citation type="journal article" date="2020" name="Nature">
        <title>Giant virus diversity and host interactions through global metagenomics.</title>
        <authorList>
            <person name="Schulz F."/>
            <person name="Roux S."/>
            <person name="Paez-Espino D."/>
            <person name="Jungbluth S."/>
            <person name="Walsh D.A."/>
            <person name="Denef V.J."/>
            <person name="McMahon K.D."/>
            <person name="Konstantinidis K.T."/>
            <person name="Eloe-Fadrosh E.A."/>
            <person name="Kyrpides N.C."/>
            <person name="Woyke T."/>
        </authorList>
    </citation>
    <scope>NUCLEOTIDE SEQUENCE</scope>
    <source>
        <strain evidence="1">GVMAG-M-3300009182-67</strain>
    </source>
</reference>